<dbReference type="Proteomes" id="UP000219467">
    <property type="component" value="Unassembled WGS sequence"/>
</dbReference>
<reference evidence="3" key="1">
    <citation type="submission" date="2017-08" db="EMBL/GenBank/DDBJ databases">
        <authorList>
            <person name="Varghese N."/>
            <person name="Submissions S."/>
        </authorList>
    </citation>
    <scope>NUCLEOTIDE SEQUENCE [LARGE SCALE GENOMIC DNA]</scope>
    <source>
        <strain evidence="3">JA234</strain>
    </source>
</reference>
<protein>
    <submittedName>
        <fullName evidence="2">Putative AbiEii toxin of type IV toxin-antitoxin system</fullName>
    </submittedName>
</protein>
<sequence length="987" mass="110622">MINRGSEWHRWEPHIHAPGTLFNNQFKGPSAWNDYLTSLEQATPVIRAIAVTDYYCTDTYQDVVREMKENGRLPQVALVFPNVELRLDVATVKERWTNIHLLVCPDDPKHVAEVERFLSRLRFEAFGDNFACTREDFVKLGRKSKPELSDERAAFRHGASQFKVNFGKLREEYGKSDWAKENILIAVAGAETDGTSGIRDANDATLRQEIEKFAHFIFASSPAQRDFWLGRKSGVGEDLLRERYDGCKPCLHGSDAHEQATVAKPDGNRYSWIKGALEFDALRQAYIDPAGRAYVGPNPPFRATPARVVAEVELTGADWAQTPKLALNPGLVAIIGARGSGKTALADAIAAGCDATDGRLSNASFIVRAREHLDGVGVRLSWETGDPSVRPLLDDSFDPSLYPRARYLSQKFVEELCSADGLKDELLSEIERVIFEAHSTLERDGATDFRELLELRTIVLRDNRGRDEEAIETLSDQIGLEREKQSQIVGLKSQITQKDALIAGYIKSRDKLVTAGSAERVARLNALTEAADYVRTQIRLWSQETQALRSLQNDVSDFRTNRAPMALRTTKQNFVGAHLDDTSWEAFRQTYAGNVDGTLTERLAKAEKATAGWRGKELPRKTSDQEPFVADDAELKQLSLGELEAEIGRIQRLINIDTDTANRLRTITTKIGDENATLKRLKDSLTDCEGAAARTTQLQSDREKAYLRVFESIVAEEQVLHALYRPLMDRLAQASGTLRKLSFSVSRHADVHRWATEGEGLFDKRRTGPFKGVGTLEAWANALLKPAWESGDPKAVAEAMAGFRQAHQAELLDLSEVPRSQQADYRSWLRRFAKWLYGTSHIEITYSIDYEAVDIRKLSPGTRGIVLLLLYLALDDSDDRPLIIDQPEENLDPKSIFDELVELFIAAKNVRQVIMVTHNANLVVNTDADQVIVAFSGTHTPGKLPPIRYLSGGLEDATMRKHVCDILEGGDRAFKERARRLRVRLDR</sequence>
<dbReference type="GO" id="GO:0005524">
    <property type="term" value="F:ATP binding"/>
    <property type="evidence" value="ECO:0007669"/>
    <property type="project" value="InterPro"/>
</dbReference>
<evidence type="ECO:0000259" key="1">
    <source>
        <dbReference type="Pfam" id="PF13304"/>
    </source>
</evidence>
<gene>
    <name evidence="2" type="ORF">SAMN05878503_11452</name>
</gene>
<accession>A0A285D056</accession>
<organism evidence="2 3">
    <name type="scientific">Cereibacter ovatus</name>
    <dbReference type="NCBI Taxonomy" id="439529"/>
    <lineage>
        <taxon>Bacteria</taxon>
        <taxon>Pseudomonadati</taxon>
        <taxon>Pseudomonadota</taxon>
        <taxon>Alphaproteobacteria</taxon>
        <taxon>Rhodobacterales</taxon>
        <taxon>Paracoccaceae</taxon>
        <taxon>Cereibacter</taxon>
    </lineage>
</organism>
<proteinExistence type="predicted"/>
<dbReference type="GO" id="GO:0016887">
    <property type="term" value="F:ATP hydrolysis activity"/>
    <property type="evidence" value="ECO:0007669"/>
    <property type="project" value="InterPro"/>
</dbReference>
<name>A0A285D056_9RHOB</name>
<dbReference type="EMBL" id="OAOQ01000014">
    <property type="protein sequence ID" value="SNX73139.1"/>
    <property type="molecule type" value="Genomic_DNA"/>
</dbReference>
<feature type="domain" description="ATPase AAA-type core" evidence="1">
    <location>
        <begin position="850"/>
        <end position="923"/>
    </location>
</feature>
<dbReference type="Gene3D" id="3.40.50.300">
    <property type="entry name" value="P-loop containing nucleotide triphosphate hydrolases"/>
    <property type="match status" value="2"/>
</dbReference>
<dbReference type="InterPro" id="IPR054787">
    <property type="entry name" value="TrlF_ATPase"/>
</dbReference>
<dbReference type="NCBIfam" id="NF045780">
    <property type="entry name" value="TrlF_fam_ATP"/>
    <property type="match status" value="1"/>
</dbReference>
<evidence type="ECO:0000313" key="3">
    <source>
        <dbReference type="Proteomes" id="UP000219467"/>
    </source>
</evidence>
<dbReference type="SUPFAM" id="SSF52540">
    <property type="entry name" value="P-loop containing nucleoside triphosphate hydrolases"/>
    <property type="match status" value="1"/>
</dbReference>
<dbReference type="InterPro" id="IPR003959">
    <property type="entry name" value="ATPase_AAA_core"/>
</dbReference>
<keyword evidence="3" id="KW-1185">Reference proteome</keyword>
<dbReference type="AlphaFoldDB" id="A0A285D056"/>
<dbReference type="OrthoDB" id="9791620at2"/>
<dbReference type="RefSeq" id="WP_097031228.1">
    <property type="nucleotide sequence ID" value="NZ_OAOQ01000014.1"/>
</dbReference>
<dbReference type="InterPro" id="IPR027417">
    <property type="entry name" value="P-loop_NTPase"/>
</dbReference>
<evidence type="ECO:0000313" key="2">
    <source>
        <dbReference type="EMBL" id="SNX73139.1"/>
    </source>
</evidence>
<dbReference type="Pfam" id="PF13304">
    <property type="entry name" value="AAA_21"/>
    <property type="match status" value="1"/>
</dbReference>